<evidence type="ECO:0000313" key="2">
    <source>
        <dbReference type="Proteomes" id="UP001056120"/>
    </source>
</evidence>
<sequence length="200" mass="23307">MFFRLLVQLVEQYGESSWARIAEKLPLRIGKQCRDRWHNCLRPNIMKNSWYEEDDKSLISLHKKFGNKWADIARNMPGRSENNIKNHWNATKRKQFKFSSRGHEKTKYHSYLLKDYITSVSSSSSANQTRIQESLGFDRQNHSFSGSGLGYMPGELVVNETGFDFDFDEDEVSSHLVDQLQFNPQNDLDFIGSILSNGFR</sequence>
<organism evidence="1 2">
    <name type="scientific">Smallanthus sonchifolius</name>
    <dbReference type="NCBI Taxonomy" id="185202"/>
    <lineage>
        <taxon>Eukaryota</taxon>
        <taxon>Viridiplantae</taxon>
        <taxon>Streptophyta</taxon>
        <taxon>Embryophyta</taxon>
        <taxon>Tracheophyta</taxon>
        <taxon>Spermatophyta</taxon>
        <taxon>Magnoliopsida</taxon>
        <taxon>eudicotyledons</taxon>
        <taxon>Gunneridae</taxon>
        <taxon>Pentapetalae</taxon>
        <taxon>asterids</taxon>
        <taxon>campanulids</taxon>
        <taxon>Asterales</taxon>
        <taxon>Asteraceae</taxon>
        <taxon>Asteroideae</taxon>
        <taxon>Heliantheae alliance</taxon>
        <taxon>Millerieae</taxon>
        <taxon>Smallanthus</taxon>
    </lineage>
</organism>
<keyword evidence="2" id="KW-1185">Reference proteome</keyword>
<reference evidence="1 2" key="2">
    <citation type="journal article" date="2022" name="Mol. Ecol. Resour.">
        <title>The genomes of chicory, endive, great burdock and yacon provide insights into Asteraceae paleo-polyploidization history and plant inulin production.</title>
        <authorList>
            <person name="Fan W."/>
            <person name="Wang S."/>
            <person name="Wang H."/>
            <person name="Wang A."/>
            <person name="Jiang F."/>
            <person name="Liu H."/>
            <person name="Zhao H."/>
            <person name="Xu D."/>
            <person name="Zhang Y."/>
        </authorList>
    </citation>
    <scope>NUCLEOTIDE SEQUENCE [LARGE SCALE GENOMIC DNA]</scope>
    <source>
        <strain evidence="2">cv. Yunnan</strain>
        <tissue evidence="1">Leaves</tissue>
    </source>
</reference>
<dbReference type="EMBL" id="CM042023">
    <property type="protein sequence ID" value="KAI3813144.1"/>
    <property type="molecule type" value="Genomic_DNA"/>
</dbReference>
<reference evidence="2" key="1">
    <citation type="journal article" date="2022" name="Mol. Ecol. Resour.">
        <title>The genomes of chicory, endive, great burdock and yacon provide insights into Asteraceae palaeo-polyploidization history and plant inulin production.</title>
        <authorList>
            <person name="Fan W."/>
            <person name="Wang S."/>
            <person name="Wang H."/>
            <person name="Wang A."/>
            <person name="Jiang F."/>
            <person name="Liu H."/>
            <person name="Zhao H."/>
            <person name="Xu D."/>
            <person name="Zhang Y."/>
        </authorList>
    </citation>
    <scope>NUCLEOTIDE SEQUENCE [LARGE SCALE GENOMIC DNA]</scope>
    <source>
        <strain evidence="2">cv. Yunnan</strain>
    </source>
</reference>
<name>A0ACB9IXZ0_9ASTR</name>
<gene>
    <name evidence="1" type="ORF">L1987_17860</name>
</gene>
<comment type="caution">
    <text evidence="1">The sequence shown here is derived from an EMBL/GenBank/DDBJ whole genome shotgun (WGS) entry which is preliminary data.</text>
</comment>
<accession>A0ACB9IXZ0</accession>
<dbReference type="Proteomes" id="UP001056120">
    <property type="component" value="Linkage Group LG06"/>
</dbReference>
<evidence type="ECO:0000313" key="1">
    <source>
        <dbReference type="EMBL" id="KAI3813144.1"/>
    </source>
</evidence>
<protein>
    <submittedName>
        <fullName evidence="1">Uncharacterized protein</fullName>
    </submittedName>
</protein>
<proteinExistence type="predicted"/>